<dbReference type="Pfam" id="PF01796">
    <property type="entry name" value="OB_ChsH2_C"/>
    <property type="match status" value="1"/>
</dbReference>
<dbReference type="RefSeq" id="WP_302706694.1">
    <property type="nucleotide sequence ID" value="NZ_JAULSC010000004.1"/>
</dbReference>
<reference evidence="3" key="1">
    <citation type="submission" date="2023-06" db="EMBL/GenBank/DDBJ databases">
        <title>Genome sequence of Nocardioides sp. SOB44.</title>
        <authorList>
            <person name="Zhang G."/>
        </authorList>
    </citation>
    <scope>NUCLEOTIDE SEQUENCE</scope>
    <source>
        <strain evidence="3">SOB44</strain>
    </source>
</reference>
<accession>A0ABT8TSS5</accession>
<evidence type="ECO:0000313" key="4">
    <source>
        <dbReference type="Proteomes" id="UP001168363"/>
    </source>
</evidence>
<dbReference type="Proteomes" id="UP001168363">
    <property type="component" value="Unassembled WGS sequence"/>
</dbReference>
<dbReference type="Gene3D" id="6.10.30.10">
    <property type="match status" value="1"/>
</dbReference>
<organism evidence="3 4">
    <name type="scientific">Nocardioides cremeus</name>
    <dbReference type="NCBI Taxonomy" id="3058044"/>
    <lineage>
        <taxon>Bacteria</taxon>
        <taxon>Bacillati</taxon>
        <taxon>Actinomycetota</taxon>
        <taxon>Actinomycetes</taxon>
        <taxon>Propionibacteriales</taxon>
        <taxon>Nocardioidaceae</taxon>
        <taxon>Nocardioides</taxon>
    </lineage>
</organism>
<dbReference type="SUPFAM" id="SSF50249">
    <property type="entry name" value="Nucleic acid-binding proteins"/>
    <property type="match status" value="1"/>
</dbReference>
<dbReference type="InterPro" id="IPR022002">
    <property type="entry name" value="ChsH2_Znr"/>
</dbReference>
<protein>
    <submittedName>
        <fullName evidence="3">Zn-ribbon domain-containing OB-fold protein</fullName>
    </submittedName>
</protein>
<dbReference type="Pfam" id="PF12172">
    <property type="entry name" value="zf-ChsH2"/>
    <property type="match status" value="1"/>
</dbReference>
<evidence type="ECO:0000259" key="2">
    <source>
        <dbReference type="Pfam" id="PF12172"/>
    </source>
</evidence>
<keyword evidence="4" id="KW-1185">Reference proteome</keyword>
<evidence type="ECO:0000313" key="3">
    <source>
        <dbReference type="EMBL" id="MDO3395387.1"/>
    </source>
</evidence>
<dbReference type="EMBL" id="JAULSC010000004">
    <property type="protein sequence ID" value="MDO3395387.1"/>
    <property type="molecule type" value="Genomic_DNA"/>
</dbReference>
<feature type="domain" description="ChsH2 rubredoxin-like zinc ribbon" evidence="2">
    <location>
        <begin position="24"/>
        <end position="59"/>
    </location>
</feature>
<proteinExistence type="predicted"/>
<dbReference type="InterPro" id="IPR012340">
    <property type="entry name" value="NA-bd_OB-fold"/>
</dbReference>
<dbReference type="PANTHER" id="PTHR34075:SF5">
    <property type="entry name" value="BLR3430 PROTEIN"/>
    <property type="match status" value="1"/>
</dbReference>
<name>A0ABT8TSS5_9ACTN</name>
<gene>
    <name evidence="3" type="ORF">QWJ41_06645</name>
</gene>
<sequence>MAQTYTRPDFRLTPTPEGDDVVFWTGGEDDRLMIHRCRSCEQYFHPPAPACFRCRSRDVASEPVSGRGRVATFTVNRQPWLPTLPPPYVIVLVELEEQPDVRIFSQLVDVDPAEVRIGDEVEVFFEHWAPEGGTEVWLPLFRPVPPSVDAATVSGEDA</sequence>
<dbReference type="InterPro" id="IPR052513">
    <property type="entry name" value="Thioester_dehydratase-like"/>
</dbReference>
<evidence type="ECO:0000259" key="1">
    <source>
        <dbReference type="Pfam" id="PF01796"/>
    </source>
</evidence>
<feature type="domain" description="ChsH2 C-terminal OB-fold" evidence="1">
    <location>
        <begin position="63"/>
        <end position="125"/>
    </location>
</feature>
<comment type="caution">
    <text evidence="3">The sequence shown here is derived from an EMBL/GenBank/DDBJ whole genome shotgun (WGS) entry which is preliminary data.</text>
</comment>
<dbReference type="PANTHER" id="PTHR34075">
    <property type="entry name" value="BLR3430 PROTEIN"/>
    <property type="match status" value="1"/>
</dbReference>
<dbReference type="InterPro" id="IPR002878">
    <property type="entry name" value="ChsH2_C"/>
</dbReference>